<reference evidence="4 5" key="1">
    <citation type="submission" date="2018-11" db="EMBL/GenBank/DDBJ databases">
        <title>Genomic Encyclopedia of Type Strains, Phase IV (KMG-IV): sequencing the most valuable type-strain genomes for metagenomic binning, comparative biology and taxonomic classification.</title>
        <authorList>
            <person name="Goeker M."/>
        </authorList>
    </citation>
    <scope>NUCLEOTIDE SEQUENCE [LARGE SCALE GENOMIC DNA]</scope>
    <source>
        <strain evidence="4 5">DSM 21945</strain>
    </source>
</reference>
<dbReference type="Pfam" id="PF00583">
    <property type="entry name" value="Acetyltransf_1"/>
    <property type="match status" value="1"/>
</dbReference>
<dbReference type="RefSeq" id="WP_123422646.1">
    <property type="nucleotide sequence ID" value="NZ_RJUL01000013.1"/>
</dbReference>
<gene>
    <name evidence="4" type="ORF">EDC28_11336</name>
</gene>
<evidence type="ECO:0000313" key="5">
    <source>
        <dbReference type="Proteomes" id="UP000268033"/>
    </source>
</evidence>
<keyword evidence="4" id="KW-0687">Ribonucleoprotein</keyword>
<name>A0A3N1NWW0_9GAMM</name>
<dbReference type="STRING" id="584787.GCA_001247655_03319"/>
<dbReference type="InterPro" id="IPR016181">
    <property type="entry name" value="Acyl_CoA_acyltransferase"/>
</dbReference>
<dbReference type="GO" id="GO:0005840">
    <property type="term" value="C:ribosome"/>
    <property type="evidence" value="ECO:0007669"/>
    <property type="project" value="UniProtKB-KW"/>
</dbReference>
<sequence length="167" mass="18665">MRNALPTGISLRPITDHDKVFMAALYAANRQAELANFPFNDQQKTLFLQSQFEAQYRHYFTHYPSQRFTLIEQQGQPVGRLLVAEHPDHLRLVDIALLPSHQGLGIGSALLRQLQAEATTKALAIKLQVAPASPAQRLYQRLGFVAGEGDAFYLAMTWLPQTIAPAK</sequence>
<dbReference type="GO" id="GO:0016747">
    <property type="term" value="F:acyltransferase activity, transferring groups other than amino-acyl groups"/>
    <property type="evidence" value="ECO:0007669"/>
    <property type="project" value="InterPro"/>
</dbReference>
<dbReference type="Proteomes" id="UP000268033">
    <property type="component" value="Unassembled WGS sequence"/>
</dbReference>
<organism evidence="4 5">
    <name type="scientific">Gallaecimonas pentaromativorans</name>
    <dbReference type="NCBI Taxonomy" id="584787"/>
    <lineage>
        <taxon>Bacteria</taxon>
        <taxon>Pseudomonadati</taxon>
        <taxon>Pseudomonadota</taxon>
        <taxon>Gammaproteobacteria</taxon>
        <taxon>Enterobacterales</taxon>
        <taxon>Gallaecimonadaceae</taxon>
        <taxon>Gallaecimonas</taxon>
    </lineage>
</organism>
<evidence type="ECO:0000259" key="3">
    <source>
        <dbReference type="PROSITE" id="PS51186"/>
    </source>
</evidence>
<evidence type="ECO:0000313" key="4">
    <source>
        <dbReference type="EMBL" id="ROQ18920.1"/>
    </source>
</evidence>
<keyword evidence="4" id="KW-0689">Ribosomal protein</keyword>
<dbReference type="AlphaFoldDB" id="A0A3N1NWW0"/>
<dbReference type="PROSITE" id="PS51186">
    <property type="entry name" value="GNAT"/>
    <property type="match status" value="1"/>
</dbReference>
<dbReference type="PANTHER" id="PTHR43877:SF2">
    <property type="entry name" value="AMINOALKYLPHOSPHONATE N-ACETYLTRANSFERASE-RELATED"/>
    <property type="match status" value="1"/>
</dbReference>
<comment type="caution">
    <text evidence="4">The sequence shown here is derived from an EMBL/GenBank/DDBJ whole genome shotgun (WGS) entry which is preliminary data.</text>
</comment>
<evidence type="ECO:0000256" key="1">
    <source>
        <dbReference type="ARBA" id="ARBA00022679"/>
    </source>
</evidence>
<feature type="domain" description="N-acetyltransferase" evidence="3">
    <location>
        <begin position="9"/>
        <end position="164"/>
    </location>
</feature>
<keyword evidence="2" id="KW-0012">Acyltransferase</keyword>
<proteinExistence type="predicted"/>
<evidence type="ECO:0000256" key="2">
    <source>
        <dbReference type="ARBA" id="ARBA00023315"/>
    </source>
</evidence>
<dbReference type="Gene3D" id="3.40.630.30">
    <property type="match status" value="1"/>
</dbReference>
<dbReference type="InterPro" id="IPR000182">
    <property type="entry name" value="GNAT_dom"/>
</dbReference>
<dbReference type="InterPro" id="IPR050832">
    <property type="entry name" value="Bact_Acetyltransf"/>
</dbReference>
<accession>A0A3N1NWW0</accession>
<keyword evidence="1" id="KW-0808">Transferase</keyword>
<dbReference type="PANTHER" id="PTHR43877">
    <property type="entry name" value="AMINOALKYLPHOSPHONATE N-ACETYLTRANSFERASE-RELATED-RELATED"/>
    <property type="match status" value="1"/>
</dbReference>
<protein>
    <submittedName>
        <fullName evidence="4">Ribosomal protein S18 acetylase RimI-like enzyme</fullName>
    </submittedName>
</protein>
<dbReference type="SUPFAM" id="SSF55729">
    <property type="entry name" value="Acyl-CoA N-acyltransferases (Nat)"/>
    <property type="match status" value="1"/>
</dbReference>
<dbReference type="CDD" id="cd04301">
    <property type="entry name" value="NAT_SF"/>
    <property type="match status" value="1"/>
</dbReference>
<keyword evidence="5" id="KW-1185">Reference proteome</keyword>
<dbReference type="EMBL" id="RJUL01000013">
    <property type="protein sequence ID" value="ROQ18920.1"/>
    <property type="molecule type" value="Genomic_DNA"/>
</dbReference>